<evidence type="ECO:0000256" key="5">
    <source>
        <dbReference type="ARBA" id="ARBA00022723"/>
    </source>
</evidence>
<dbReference type="NCBIfam" id="TIGR00574">
    <property type="entry name" value="dnl1"/>
    <property type="match status" value="1"/>
</dbReference>
<evidence type="ECO:0000256" key="10">
    <source>
        <dbReference type="ARBA" id="ARBA00022842"/>
    </source>
</evidence>
<evidence type="ECO:0000256" key="15">
    <source>
        <dbReference type="ARBA" id="ARBA00043870"/>
    </source>
</evidence>
<evidence type="ECO:0000256" key="11">
    <source>
        <dbReference type="ARBA" id="ARBA00023172"/>
    </source>
</evidence>
<evidence type="ECO:0000256" key="7">
    <source>
        <dbReference type="ARBA" id="ARBA00022741"/>
    </source>
</evidence>
<dbReference type="Gene3D" id="3.40.50.10190">
    <property type="entry name" value="BRCT domain"/>
    <property type="match status" value="2"/>
</dbReference>
<feature type="domain" description="BRCT" evidence="20">
    <location>
        <begin position="884"/>
        <end position="990"/>
    </location>
</feature>
<dbReference type="InterPro" id="IPR029710">
    <property type="entry name" value="LIG4"/>
</dbReference>
<accession>A0ABR3XHF8</accession>
<dbReference type="InterPro" id="IPR036599">
    <property type="entry name" value="DNA_ligase_N_sf"/>
</dbReference>
<evidence type="ECO:0000256" key="3">
    <source>
        <dbReference type="ARBA" id="ARBA00007572"/>
    </source>
</evidence>
<sequence length="990" mass="114036">MSQHANPDPSPTESVQDEEERMYAHDIQGLDLINQQYPHRPRNHGHTLLFGELVKSVFEPLKNGPPSIAPAARLRGRKQITQTAHKHIVLDKFFSHWRTEVGNDVYPAMRLICPDDDRDRPKYRLKEQALGKLLIGIMNISKTSKDAMGIMNWKNPGSTAATRMAGDFAGRCFEALKPRAYRRDYGDVRIAEVNGLLDKLAAVSKEAEQQPILQESYRRMCPEELQWLIRIILTQMRIGGTGQTVMNIWHPDSKAMFATCTSMREVCWELWDPTSRLDEDRKKLTLMSTFQPQLAPTSNMALTWDKIVQKLGVTEEEPEFWMEEKLDGERMQMHVDRNDNGEMRFGFWSRKGKNYTYLYGDSLDDDNSALTRFLGDGFQNGVVNCILDGEMIGFDPRKGEMVTFGTLKSAAIHTRDHPYDERSARPLFRIFDLLYFFDEDITAWPLRERRKMLEGIIKGVPGRFEVHPRQICTSPSEIEPYLRKIIQSSSEGIMLKNPKSPYVLNDRSWFWAKVKPDYMDEFGENLDCVIIGGYYGTGRRGGILSSFLCGLRASKHDIENGTAGPEKFFSFFKVGGGFKAEDYTEIQRLIPEDKWHDWNPKSARQYIELAGEERYFERPDRWVRPSESIVIEVKAASVEDSISFSVRKTLRFPRFRGIRNDKSWTDALDIDEWNELRYKAKEMEEEKREIQIEKKRKKASSNKRQKRGLTIPGSTDAVTIEKSKLFEGMSFYVPGRSQDLKKTTEELENLVRENGGSTVQNPARVAEGNAIALADRQNMLVLSLLRMEGVKFVVSPKWVLDCINQEYLLPYEDNHLYLAPDDMRALAVDNADQYGDSYYRDLDAGEMARLFALMKENRTSAGEEFDKNAFYDQLEARGHELPRSRGYLFRRRRVYLAQVEGKASALTTARLESWVRFGSGELADDLDDGIVTHVVVVSRGDDAGARKVADEIRTRVSQRESLKRPYVVTEKWMEKCWEEETLVAEEPYFV</sequence>
<feature type="domain" description="BRCT" evidence="20">
    <location>
        <begin position="721"/>
        <end position="816"/>
    </location>
</feature>
<dbReference type="CDD" id="cd07903">
    <property type="entry name" value="Adenylation_DNA_ligase_IV"/>
    <property type="match status" value="1"/>
</dbReference>
<dbReference type="InterPro" id="IPR012309">
    <property type="entry name" value="DNA_ligase_ATP-dep_C"/>
</dbReference>
<comment type="similarity">
    <text evidence="3 17">Belongs to the ATP-dependent DNA ligase family.</text>
</comment>
<evidence type="ECO:0000256" key="8">
    <source>
        <dbReference type="ARBA" id="ARBA00022763"/>
    </source>
</evidence>
<evidence type="ECO:0000256" key="16">
    <source>
        <dbReference type="RuleBase" id="RU000617"/>
    </source>
</evidence>
<organism evidence="21 22">
    <name type="scientific">Diaporthe australafricana</name>
    <dbReference type="NCBI Taxonomy" id="127596"/>
    <lineage>
        <taxon>Eukaryota</taxon>
        <taxon>Fungi</taxon>
        <taxon>Dikarya</taxon>
        <taxon>Ascomycota</taxon>
        <taxon>Pezizomycotina</taxon>
        <taxon>Sordariomycetes</taxon>
        <taxon>Sordariomycetidae</taxon>
        <taxon>Diaporthales</taxon>
        <taxon>Diaporthaceae</taxon>
        <taxon>Diaporthe</taxon>
    </lineage>
</organism>
<keyword evidence="11 16" id="KW-0233">DNA recombination</keyword>
<dbReference type="SUPFAM" id="SSF56091">
    <property type="entry name" value="DNA ligase/mRNA capping enzyme, catalytic domain"/>
    <property type="match status" value="1"/>
</dbReference>
<comment type="function">
    <text evidence="15">DNA ligase involved in DNA non-homologous end joining (NHEJ); required for double-strand break (DSB) repair.</text>
</comment>
<evidence type="ECO:0000313" key="22">
    <source>
        <dbReference type="Proteomes" id="UP001583177"/>
    </source>
</evidence>
<keyword evidence="4 16" id="KW-0436">Ligase</keyword>
<comment type="cofactor">
    <cofactor evidence="1">
        <name>Mg(2+)</name>
        <dbReference type="ChEBI" id="CHEBI:18420"/>
    </cofactor>
</comment>
<dbReference type="Proteomes" id="UP001583177">
    <property type="component" value="Unassembled WGS sequence"/>
</dbReference>
<keyword evidence="12 16" id="KW-0234">DNA repair</keyword>
<keyword evidence="10" id="KW-0460">Magnesium</keyword>
<proteinExistence type="inferred from homology"/>
<dbReference type="Pfam" id="PF16589">
    <property type="entry name" value="BRCT_2"/>
    <property type="match status" value="1"/>
</dbReference>
<evidence type="ECO:0000256" key="12">
    <source>
        <dbReference type="ARBA" id="ARBA00023204"/>
    </source>
</evidence>
<dbReference type="InterPro" id="IPR044125">
    <property type="entry name" value="Adenylation_DNA_ligase_IV"/>
</dbReference>
<keyword evidence="9 16" id="KW-0067">ATP-binding</keyword>
<evidence type="ECO:0000256" key="1">
    <source>
        <dbReference type="ARBA" id="ARBA00001946"/>
    </source>
</evidence>
<evidence type="ECO:0000259" key="19">
    <source>
        <dbReference type="PROSITE" id="PS50160"/>
    </source>
</evidence>
<evidence type="ECO:0000256" key="4">
    <source>
        <dbReference type="ARBA" id="ARBA00022598"/>
    </source>
</evidence>
<keyword evidence="8 16" id="KW-0227">DNA damage</keyword>
<dbReference type="SMART" id="SM00292">
    <property type="entry name" value="BRCT"/>
    <property type="match status" value="2"/>
</dbReference>
<evidence type="ECO:0000256" key="14">
    <source>
        <dbReference type="ARBA" id="ARBA00034003"/>
    </source>
</evidence>
<dbReference type="Pfam" id="PF04675">
    <property type="entry name" value="DNA_ligase_A_N"/>
    <property type="match status" value="1"/>
</dbReference>
<evidence type="ECO:0000256" key="9">
    <source>
        <dbReference type="ARBA" id="ARBA00022840"/>
    </source>
</evidence>
<dbReference type="EC" id="6.5.1.1" evidence="16"/>
<dbReference type="SUPFAM" id="SSF52113">
    <property type="entry name" value="BRCT domain"/>
    <property type="match status" value="2"/>
</dbReference>
<evidence type="ECO:0000259" key="20">
    <source>
        <dbReference type="PROSITE" id="PS50172"/>
    </source>
</evidence>
<dbReference type="InterPro" id="IPR000977">
    <property type="entry name" value="DNA_ligase_ATP-dep"/>
</dbReference>
<keyword evidence="22" id="KW-1185">Reference proteome</keyword>
<comment type="catalytic activity">
    <reaction evidence="14 16">
        <text>ATP + (deoxyribonucleotide)n-3'-hydroxyl + 5'-phospho-(deoxyribonucleotide)m = (deoxyribonucleotide)n+m + AMP + diphosphate.</text>
        <dbReference type="EC" id="6.5.1.1"/>
    </reaction>
</comment>
<keyword evidence="6" id="KW-0677">Repeat</keyword>
<dbReference type="PROSITE" id="PS50160">
    <property type="entry name" value="DNA_LIGASE_A3"/>
    <property type="match status" value="1"/>
</dbReference>
<dbReference type="InterPro" id="IPR016059">
    <property type="entry name" value="DNA_ligase_ATP-dep_CS"/>
</dbReference>
<evidence type="ECO:0000256" key="2">
    <source>
        <dbReference type="ARBA" id="ARBA00004123"/>
    </source>
</evidence>
<dbReference type="InterPro" id="IPR012310">
    <property type="entry name" value="DNA_ligase_ATP-dep_cent"/>
</dbReference>
<dbReference type="InterPro" id="IPR036420">
    <property type="entry name" value="BRCT_dom_sf"/>
</dbReference>
<evidence type="ECO:0000313" key="21">
    <source>
        <dbReference type="EMBL" id="KAL1875152.1"/>
    </source>
</evidence>
<dbReference type="EMBL" id="JAWRVE010000020">
    <property type="protein sequence ID" value="KAL1875152.1"/>
    <property type="molecule type" value="Genomic_DNA"/>
</dbReference>
<comment type="caution">
    <text evidence="21">The sequence shown here is derived from an EMBL/GenBank/DDBJ whole genome shotgun (WGS) entry which is preliminary data.</text>
</comment>
<dbReference type="InterPro" id="IPR012308">
    <property type="entry name" value="DNA_ligase_ATP-dep_N"/>
</dbReference>
<dbReference type="GO" id="GO:0003910">
    <property type="term" value="F:DNA ligase (ATP) activity"/>
    <property type="evidence" value="ECO:0007669"/>
    <property type="project" value="UniProtKB-EC"/>
</dbReference>
<evidence type="ECO:0000256" key="13">
    <source>
        <dbReference type="ARBA" id="ARBA00023242"/>
    </source>
</evidence>
<dbReference type="PROSITE" id="PS50172">
    <property type="entry name" value="BRCT"/>
    <property type="match status" value="2"/>
</dbReference>
<feature type="region of interest" description="Disordered" evidence="18">
    <location>
        <begin position="1"/>
        <end position="20"/>
    </location>
</feature>
<dbReference type="Gene3D" id="3.30.470.30">
    <property type="entry name" value="DNA ligase/mRNA capping enzyme"/>
    <property type="match status" value="1"/>
</dbReference>
<dbReference type="PANTHER" id="PTHR45997:SF1">
    <property type="entry name" value="DNA LIGASE 4"/>
    <property type="match status" value="1"/>
</dbReference>
<protein>
    <recommendedName>
        <fullName evidence="16">DNA ligase</fullName>
        <ecNumber evidence="16">6.5.1.1</ecNumber>
    </recommendedName>
</protein>
<dbReference type="Pfam" id="PF04679">
    <property type="entry name" value="DNA_ligase_A_C"/>
    <property type="match status" value="1"/>
</dbReference>
<comment type="subcellular location">
    <subcellularLocation>
        <location evidence="2">Nucleus</location>
    </subcellularLocation>
</comment>
<evidence type="ECO:0000256" key="17">
    <source>
        <dbReference type="RuleBase" id="RU004196"/>
    </source>
</evidence>
<dbReference type="PANTHER" id="PTHR45997">
    <property type="entry name" value="DNA LIGASE 4"/>
    <property type="match status" value="1"/>
</dbReference>
<dbReference type="InterPro" id="IPR012340">
    <property type="entry name" value="NA-bd_OB-fold"/>
</dbReference>
<gene>
    <name evidence="21" type="primary">LIG4</name>
    <name evidence="21" type="ORF">Daus18300_003220</name>
</gene>
<keyword evidence="13" id="KW-0539">Nucleus</keyword>
<dbReference type="Pfam" id="PF01068">
    <property type="entry name" value="DNA_ligase_A_M"/>
    <property type="match status" value="1"/>
</dbReference>
<evidence type="ECO:0000256" key="18">
    <source>
        <dbReference type="SAM" id="MobiDB-lite"/>
    </source>
</evidence>
<feature type="region of interest" description="Disordered" evidence="18">
    <location>
        <begin position="687"/>
        <end position="710"/>
    </location>
</feature>
<feature type="compositionally biased region" description="Basic residues" evidence="18">
    <location>
        <begin position="694"/>
        <end position="707"/>
    </location>
</feature>
<keyword evidence="7 16" id="KW-0547">Nucleotide-binding</keyword>
<dbReference type="SUPFAM" id="SSF50249">
    <property type="entry name" value="Nucleic acid-binding proteins"/>
    <property type="match status" value="1"/>
</dbReference>
<evidence type="ECO:0000256" key="6">
    <source>
        <dbReference type="ARBA" id="ARBA00022737"/>
    </source>
</evidence>
<dbReference type="Gene3D" id="1.10.3260.10">
    <property type="entry name" value="DNA ligase, ATP-dependent, N-terminal domain"/>
    <property type="match status" value="1"/>
</dbReference>
<feature type="domain" description="ATP-dependent DNA ligase family profile" evidence="19">
    <location>
        <begin position="419"/>
        <end position="553"/>
    </location>
</feature>
<reference evidence="21 22" key="1">
    <citation type="journal article" date="2024" name="IMA Fungus">
        <title>IMA Genome - F19 : A genome assembly and annotation guide to empower mycologists, including annotated draft genome sequences of Ceratocystis pirilliformis, Diaporthe australafricana, Fusarium ophioides, Paecilomyces lecythidis, and Sporothrix stenoceras.</title>
        <authorList>
            <person name="Aylward J."/>
            <person name="Wilson A.M."/>
            <person name="Visagie C.M."/>
            <person name="Spraker J."/>
            <person name="Barnes I."/>
            <person name="Buitendag C."/>
            <person name="Ceriani C."/>
            <person name="Del Mar Angel L."/>
            <person name="du Plessis D."/>
            <person name="Fuchs T."/>
            <person name="Gasser K."/>
            <person name="Kramer D."/>
            <person name="Li W."/>
            <person name="Munsamy K."/>
            <person name="Piso A."/>
            <person name="Price J.L."/>
            <person name="Sonnekus B."/>
            <person name="Thomas C."/>
            <person name="van der Nest A."/>
            <person name="van Dijk A."/>
            <person name="van Heerden A."/>
            <person name="van Vuuren N."/>
            <person name="Yilmaz N."/>
            <person name="Duong T.A."/>
            <person name="van der Merwe N.A."/>
            <person name="Wingfield M.J."/>
            <person name="Wingfield B.D."/>
        </authorList>
    </citation>
    <scope>NUCLEOTIDE SEQUENCE [LARGE SCALE GENOMIC DNA]</scope>
    <source>
        <strain evidence="21 22">CMW 18300</strain>
    </source>
</reference>
<name>A0ABR3XHF8_9PEZI</name>
<dbReference type="InterPro" id="IPR001357">
    <property type="entry name" value="BRCT_dom"/>
</dbReference>
<dbReference type="Gene3D" id="2.40.50.140">
    <property type="entry name" value="Nucleic acid-binding proteins"/>
    <property type="match status" value="1"/>
</dbReference>
<dbReference type="PROSITE" id="PS00697">
    <property type="entry name" value="DNA_LIGASE_A1"/>
    <property type="match status" value="1"/>
</dbReference>
<keyword evidence="5" id="KW-0479">Metal-binding</keyword>